<organism evidence="4 5">
    <name type="scientific">Haloplanus vescus</name>
    <dbReference type="NCBI Taxonomy" id="555874"/>
    <lineage>
        <taxon>Archaea</taxon>
        <taxon>Methanobacteriati</taxon>
        <taxon>Methanobacteriota</taxon>
        <taxon>Stenosarchaea group</taxon>
        <taxon>Halobacteria</taxon>
        <taxon>Halobacteriales</taxon>
        <taxon>Haloferacaceae</taxon>
        <taxon>Haloplanus</taxon>
    </lineage>
</organism>
<evidence type="ECO:0000256" key="1">
    <source>
        <dbReference type="ARBA" id="ARBA00022741"/>
    </source>
</evidence>
<dbReference type="OrthoDB" id="49590at2157"/>
<dbReference type="RefSeq" id="WP_092631470.1">
    <property type="nucleotide sequence ID" value="NZ_FNQT01000001.1"/>
</dbReference>
<dbReference type="STRING" id="555874.SAMN04488065_0695"/>
<keyword evidence="2" id="KW-0067">ATP-binding</keyword>
<dbReference type="SUPFAM" id="SSF52540">
    <property type="entry name" value="P-loop containing nucleoside triphosphate hydrolases"/>
    <property type="match status" value="1"/>
</dbReference>
<evidence type="ECO:0000256" key="2">
    <source>
        <dbReference type="ARBA" id="ARBA00022840"/>
    </source>
</evidence>
<feature type="domain" description="KaiC" evidence="3">
    <location>
        <begin position="1"/>
        <end position="234"/>
    </location>
</feature>
<dbReference type="PANTHER" id="PTHR43637:SF1">
    <property type="entry name" value="UPF0273 PROTEIN TM_0370"/>
    <property type="match status" value="1"/>
</dbReference>
<accession>A0A1H3WA84</accession>
<dbReference type="InterPro" id="IPR014774">
    <property type="entry name" value="KaiC-like_dom"/>
</dbReference>
<dbReference type="Pfam" id="PF06745">
    <property type="entry name" value="ATPase"/>
    <property type="match status" value="1"/>
</dbReference>
<dbReference type="EMBL" id="FNQT01000001">
    <property type="protein sequence ID" value="SDZ84006.1"/>
    <property type="molecule type" value="Genomic_DNA"/>
</dbReference>
<dbReference type="PROSITE" id="PS51146">
    <property type="entry name" value="KAIC"/>
    <property type="match status" value="1"/>
</dbReference>
<dbReference type="AlphaFoldDB" id="A0A1H3WA84"/>
<keyword evidence="5" id="KW-1185">Reference proteome</keyword>
<dbReference type="GO" id="GO:0005524">
    <property type="term" value="F:ATP binding"/>
    <property type="evidence" value="ECO:0007669"/>
    <property type="project" value="UniProtKB-KW"/>
</dbReference>
<keyword evidence="1" id="KW-0547">Nucleotide-binding</keyword>
<dbReference type="Proteomes" id="UP000236755">
    <property type="component" value="Unassembled WGS sequence"/>
</dbReference>
<gene>
    <name evidence="4" type="ORF">SAMN04488065_0695</name>
</gene>
<name>A0A1H3WA84_9EURY</name>
<sequence>MRLSTGVDGFDELVEGGLLQNRLYILSGPPGSGKTTLSSHFVTEGARVGEKCLYLSMHETEEELIHDMSSYNFGFEKAAQSGKFQFRNVFDSNAKRLLKGPGGNDFSSGVQNMTNRLVSFINSREIDRLVIDSTMILQYFYPDNHEAFVQFLTSLKRVDATTLLISEMTDPTSYADEHYLAHGVIFMHNYMEGDGMRRGVQIIKMRGTDIDSDIHAIEFEDDGLHVRPEQDIEA</sequence>
<proteinExistence type="predicted"/>
<evidence type="ECO:0000313" key="5">
    <source>
        <dbReference type="Proteomes" id="UP000236755"/>
    </source>
</evidence>
<reference evidence="4 5" key="1">
    <citation type="submission" date="2016-10" db="EMBL/GenBank/DDBJ databases">
        <authorList>
            <person name="de Groot N.N."/>
        </authorList>
    </citation>
    <scope>NUCLEOTIDE SEQUENCE [LARGE SCALE GENOMIC DNA]</scope>
    <source>
        <strain evidence="4 5">CGMCC 1.8712</strain>
    </source>
</reference>
<evidence type="ECO:0000313" key="4">
    <source>
        <dbReference type="EMBL" id="SDZ84006.1"/>
    </source>
</evidence>
<evidence type="ECO:0000259" key="3">
    <source>
        <dbReference type="PROSITE" id="PS51146"/>
    </source>
</evidence>
<dbReference type="InterPro" id="IPR010624">
    <property type="entry name" value="KaiC_dom"/>
</dbReference>
<protein>
    <submittedName>
        <fullName evidence="4">RecA-superfamily ATPase, KaiC/GvpD/RAD55 family</fullName>
    </submittedName>
</protein>
<dbReference type="PANTHER" id="PTHR43637">
    <property type="entry name" value="UPF0273 PROTEIN TM_0370"/>
    <property type="match status" value="1"/>
</dbReference>
<dbReference type="Gene3D" id="3.40.50.300">
    <property type="entry name" value="P-loop containing nucleotide triphosphate hydrolases"/>
    <property type="match status" value="1"/>
</dbReference>
<dbReference type="InterPro" id="IPR027417">
    <property type="entry name" value="P-loop_NTPase"/>
</dbReference>